<evidence type="ECO:0000256" key="2">
    <source>
        <dbReference type="SAM" id="Phobius"/>
    </source>
</evidence>
<dbReference type="InterPro" id="IPR025520">
    <property type="entry name" value="DUF4408"/>
</dbReference>
<evidence type="ECO:0000256" key="1">
    <source>
        <dbReference type="SAM" id="MobiDB-lite"/>
    </source>
</evidence>
<evidence type="ECO:0000313" key="5">
    <source>
        <dbReference type="Proteomes" id="UP000655225"/>
    </source>
</evidence>
<evidence type="ECO:0000259" key="3">
    <source>
        <dbReference type="Pfam" id="PF14364"/>
    </source>
</evidence>
<proteinExistence type="predicted"/>
<dbReference type="Pfam" id="PF14364">
    <property type="entry name" value="DUF4408"/>
    <property type="match status" value="1"/>
</dbReference>
<dbReference type="Pfam" id="PF05553">
    <property type="entry name" value="DUF761"/>
    <property type="match status" value="1"/>
</dbReference>
<dbReference type="PANTHER" id="PTHR33098:SF109">
    <property type="entry name" value="OS07G0563400 PROTEIN"/>
    <property type="match status" value="1"/>
</dbReference>
<sequence>MAIFARSSNNWILSLKVLLISTGVLSIAVILKLSFPVLLEFTVSELPLIWSFARSWLKPPYLYLVINGIIITIAASSRYQQKVDEQTETVAPVKSLVDERTVFAVTAPVYDAAVVENPVAVRPEFGYDTVMMNNPAVTKPDSEVLELAAVNGEMEARVSEVQTMENASEGDFVISGSTWTPHRRSSTEIQTEKPLVSIRSAHRKYVKASPEAGRTLGVTKPKRHDTLESTWKTITDGRAMPLARHLKKSDTWETHGRHTKVVPKDPSPQKVKKSETFKDHSSNNPPSSLSRSSGSGKLRKEPSLSQDDLNRRVEAFIKKFNEDMRLQRQESLNQYKEMVSRGTH</sequence>
<organism evidence="4 5">
    <name type="scientific">Tetracentron sinense</name>
    <name type="common">Spur-leaf</name>
    <dbReference type="NCBI Taxonomy" id="13715"/>
    <lineage>
        <taxon>Eukaryota</taxon>
        <taxon>Viridiplantae</taxon>
        <taxon>Streptophyta</taxon>
        <taxon>Embryophyta</taxon>
        <taxon>Tracheophyta</taxon>
        <taxon>Spermatophyta</taxon>
        <taxon>Magnoliopsida</taxon>
        <taxon>Trochodendrales</taxon>
        <taxon>Trochodendraceae</taxon>
        <taxon>Tetracentron</taxon>
    </lineage>
</organism>
<dbReference type="InterPro" id="IPR008480">
    <property type="entry name" value="DUF761_pln"/>
</dbReference>
<keyword evidence="2" id="KW-0472">Membrane</keyword>
<keyword evidence="2" id="KW-0812">Transmembrane</keyword>
<gene>
    <name evidence="4" type="ORF">HHK36_005422</name>
</gene>
<feature type="compositionally biased region" description="Low complexity" evidence="1">
    <location>
        <begin position="282"/>
        <end position="296"/>
    </location>
</feature>
<protein>
    <recommendedName>
        <fullName evidence="3">DUF4408 domain-containing protein</fullName>
    </recommendedName>
</protein>
<evidence type="ECO:0000313" key="4">
    <source>
        <dbReference type="EMBL" id="KAF8409347.1"/>
    </source>
</evidence>
<feature type="region of interest" description="Disordered" evidence="1">
    <location>
        <begin position="247"/>
        <end position="310"/>
    </location>
</feature>
<feature type="transmembrane region" description="Helical" evidence="2">
    <location>
        <begin position="12"/>
        <end position="39"/>
    </location>
</feature>
<keyword evidence="2" id="KW-1133">Transmembrane helix</keyword>
<comment type="caution">
    <text evidence="4">The sequence shown here is derived from an EMBL/GenBank/DDBJ whole genome shotgun (WGS) entry which is preliminary data.</text>
</comment>
<accession>A0A834ZN80</accession>
<dbReference type="OrthoDB" id="1933168at2759"/>
<feature type="compositionally biased region" description="Basic and acidic residues" evidence="1">
    <location>
        <begin position="272"/>
        <end position="281"/>
    </location>
</feature>
<name>A0A834ZN80_TETSI</name>
<reference evidence="4 5" key="1">
    <citation type="submission" date="2020-04" db="EMBL/GenBank/DDBJ databases">
        <title>Plant Genome Project.</title>
        <authorList>
            <person name="Zhang R.-G."/>
        </authorList>
    </citation>
    <scope>NUCLEOTIDE SEQUENCE [LARGE SCALE GENOMIC DNA]</scope>
    <source>
        <strain evidence="4">YNK0</strain>
        <tissue evidence="4">Leaf</tissue>
    </source>
</reference>
<dbReference type="EMBL" id="JABCRI010000003">
    <property type="protein sequence ID" value="KAF8409347.1"/>
    <property type="molecule type" value="Genomic_DNA"/>
</dbReference>
<dbReference type="Proteomes" id="UP000655225">
    <property type="component" value="Unassembled WGS sequence"/>
</dbReference>
<dbReference type="OMA" id="LCFKPPY"/>
<feature type="compositionally biased region" description="Basic and acidic residues" evidence="1">
    <location>
        <begin position="298"/>
        <end position="310"/>
    </location>
</feature>
<dbReference type="AlphaFoldDB" id="A0A834ZN80"/>
<feature type="domain" description="DUF4408" evidence="3">
    <location>
        <begin position="47"/>
        <end position="79"/>
    </location>
</feature>
<dbReference type="PANTHER" id="PTHR33098">
    <property type="entry name" value="COTTON FIBER (DUF761)"/>
    <property type="match status" value="1"/>
</dbReference>
<keyword evidence="5" id="KW-1185">Reference proteome</keyword>